<dbReference type="KEGG" id="cdu:CD36_60770"/>
<name>B9WIG2_CANDC</name>
<dbReference type="eggNOG" id="ENOG502S680">
    <property type="taxonomic scope" value="Eukaryota"/>
</dbReference>
<dbReference type="VEuPathDB" id="FungiDB:CD36_60770"/>
<dbReference type="RefSeq" id="XP_002420874.1">
    <property type="nucleotide sequence ID" value="XM_002420829.1"/>
</dbReference>
<dbReference type="EMBL" id="FM992693">
    <property type="protein sequence ID" value="CAX41027.1"/>
    <property type="molecule type" value="Genomic_DNA"/>
</dbReference>
<feature type="compositionally biased region" description="Polar residues" evidence="1">
    <location>
        <begin position="62"/>
        <end position="107"/>
    </location>
</feature>
<feature type="compositionally biased region" description="Low complexity" evidence="1">
    <location>
        <begin position="52"/>
        <end position="61"/>
    </location>
</feature>
<dbReference type="GeneID" id="8048752"/>
<proteinExistence type="predicted"/>
<feature type="region of interest" description="Disordered" evidence="1">
    <location>
        <begin position="159"/>
        <end position="224"/>
    </location>
</feature>
<dbReference type="AlphaFoldDB" id="B9WIG2"/>
<dbReference type="Proteomes" id="UP000002605">
    <property type="component" value="Chromosome 6"/>
</dbReference>
<dbReference type="CGD" id="CAL0000164684">
    <property type="gene designation" value="Cd36_60770"/>
</dbReference>
<reference evidence="3 4" key="1">
    <citation type="journal article" date="2009" name="Genome Res.">
        <title>Comparative genomics of the fungal pathogens Candida dubliniensis and Candida albicans.</title>
        <authorList>
            <person name="Jackson A.P."/>
            <person name="Gamble J.A."/>
            <person name="Yeomans T."/>
            <person name="Moran G.P."/>
            <person name="Saunders D."/>
            <person name="Harris D."/>
            <person name="Aslett M."/>
            <person name="Barrell J.F."/>
            <person name="Butler G."/>
            <person name="Citiulo F."/>
            <person name="Coleman D.C."/>
            <person name="de Groot P.W.J."/>
            <person name="Goodwin T.J."/>
            <person name="Quail M.A."/>
            <person name="McQuillan J."/>
            <person name="Munro C.A."/>
            <person name="Pain A."/>
            <person name="Poulter R.T."/>
            <person name="Rajandream M.A."/>
            <person name="Renauld H."/>
            <person name="Spiering M.J."/>
            <person name="Tivey A."/>
            <person name="Gow N.A.R."/>
            <person name="Barrell B."/>
            <person name="Sullivan D.J."/>
            <person name="Berriman M."/>
        </authorList>
    </citation>
    <scope>NUCLEOTIDE SEQUENCE [LARGE SCALE GENOMIC DNA]</scope>
    <source>
        <strain evidence="4">CD36 / ATCC MYA-646 / CBS 7987 / NCPF 3949 / NRRL Y-17841</strain>
    </source>
</reference>
<feature type="compositionally biased region" description="Polar residues" evidence="1">
    <location>
        <begin position="174"/>
        <end position="192"/>
    </location>
</feature>
<dbReference type="OrthoDB" id="4086633at2759"/>
<accession>B9WIG2</accession>
<keyword evidence="4" id="KW-1185">Reference proteome</keyword>
<evidence type="ECO:0000313" key="4">
    <source>
        <dbReference type="Proteomes" id="UP000002605"/>
    </source>
</evidence>
<evidence type="ECO:0000313" key="2">
    <source>
        <dbReference type="CGD" id="CAL0000164684"/>
    </source>
</evidence>
<feature type="compositionally biased region" description="Polar residues" evidence="1">
    <location>
        <begin position="1"/>
        <end position="18"/>
    </location>
</feature>
<evidence type="ECO:0000313" key="3">
    <source>
        <dbReference type="EMBL" id="CAX41027.1"/>
    </source>
</evidence>
<sequence>METKESPQQSINASSNTIQQKQNQKEQPLQSVQSQQQQKSDNIPVPSQVPSTYEYTTTTETLPSSYVMPSSSLPGSSQYQQPVSTDSGIPSGQQSYAQPGPTVTQAHASAPLPRQTHSVPSYQHYFGQTIPDDSLHSHSYVHEPKNPPVSLHSSRAYYSSILQPPPPPPPTYSIPETESQQHYVWSSHDNQPPSHPIPPSEITTRNTSSSSTSTTTTTATRNTMPFHVTTNIDVNRYPDVTSLVNSNANIVVPLVESRFVDHKICTICGKRITRDMTRHLRTHQVDARFHCVFPKRQCRHKSGKFNRPYDYKKHLLNRHFTFDDSSIKRLHNLSDKLNHWGTCPCGLRFSGKDWLDEHILTDDPTKKCPLIE</sequence>
<protein>
    <submittedName>
        <fullName evidence="3">Uncharacterized protein</fullName>
    </submittedName>
</protein>
<feature type="compositionally biased region" description="Low complexity" evidence="1">
    <location>
        <begin position="19"/>
        <end position="40"/>
    </location>
</feature>
<organism evidence="3 4">
    <name type="scientific">Candida dubliniensis (strain CD36 / ATCC MYA-646 / CBS 7987 / NCPF 3949 / NRRL Y-17841)</name>
    <name type="common">Yeast</name>
    <dbReference type="NCBI Taxonomy" id="573826"/>
    <lineage>
        <taxon>Eukaryota</taxon>
        <taxon>Fungi</taxon>
        <taxon>Dikarya</taxon>
        <taxon>Ascomycota</taxon>
        <taxon>Saccharomycotina</taxon>
        <taxon>Pichiomycetes</taxon>
        <taxon>Debaryomycetaceae</taxon>
        <taxon>Candida/Lodderomyces clade</taxon>
        <taxon>Candida</taxon>
    </lineage>
</organism>
<feature type="region of interest" description="Disordered" evidence="1">
    <location>
        <begin position="1"/>
        <end position="118"/>
    </location>
</feature>
<feature type="compositionally biased region" description="Pro residues" evidence="1">
    <location>
        <begin position="163"/>
        <end position="172"/>
    </location>
</feature>
<feature type="compositionally biased region" description="Low complexity" evidence="1">
    <location>
        <begin position="203"/>
        <end position="223"/>
    </location>
</feature>
<dbReference type="HOGENOM" id="CLU_059573_0_0_1"/>
<evidence type="ECO:0000256" key="1">
    <source>
        <dbReference type="SAM" id="MobiDB-lite"/>
    </source>
</evidence>
<gene>
    <name evidence="2" type="ordered locus">Cd36_60770</name>
    <name evidence="3" type="ORF">CD36_60770</name>
</gene>